<dbReference type="EMBL" id="JBBYAK010000003">
    <property type="protein sequence ID" value="MEL3959592.1"/>
    <property type="molecule type" value="Genomic_DNA"/>
</dbReference>
<organism evidence="1 2">
    <name type="scientific">Caldifermentibacillus hisashii</name>
    <dbReference type="NCBI Taxonomy" id="996558"/>
    <lineage>
        <taxon>Bacteria</taxon>
        <taxon>Bacillati</taxon>
        <taxon>Bacillota</taxon>
        <taxon>Bacilli</taxon>
        <taxon>Bacillales</taxon>
        <taxon>Bacillaceae</taxon>
        <taxon>Caldifermentibacillus</taxon>
    </lineage>
</organism>
<gene>
    <name evidence="1" type="ORF">NST17_20785</name>
</gene>
<evidence type="ECO:0000313" key="1">
    <source>
        <dbReference type="EMBL" id="MEL3959592.1"/>
    </source>
</evidence>
<dbReference type="Proteomes" id="UP001459714">
    <property type="component" value="Unassembled WGS sequence"/>
</dbReference>
<keyword evidence="2" id="KW-1185">Reference proteome</keyword>
<protein>
    <submittedName>
        <fullName evidence="1">Uncharacterized protein</fullName>
    </submittedName>
</protein>
<accession>A0ABU9K375</accession>
<dbReference type="RefSeq" id="WP_342021192.1">
    <property type="nucleotide sequence ID" value="NZ_JBBYAK010000003.1"/>
</dbReference>
<comment type="caution">
    <text evidence="1">The sequence shown here is derived from an EMBL/GenBank/DDBJ whole genome shotgun (WGS) entry which is preliminary data.</text>
</comment>
<reference evidence="1 2" key="1">
    <citation type="submission" date="2024-03" db="EMBL/GenBank/DDBJ databases">
        <title>Bacilli Hybrid Assemblies.</title>
        <authorList>
            <person name="Kovac J."/>
        </authorList>
    </citation>
    <scope>NUCLEOTIDE SEQUENCE [LARGE SCALE GENOMIC DNA]</scope>
    <source>
        <strain evidence="1 2">FSL M8-0022</strain>
    </source>
</reference>
<name>A0ABU9K375_9BACI</name>
<proteinExistence type="predicted"/>
<evidence type="ECO:0000313" key="2">
    <source>
        <dbReference type="Proteomes" id="UP001459714"/>
    </source>
</evidence>
<sequence length="98" mass="10970">MQIYRVCVLTQTQEDCEAYLNINLPGGRYGLTGFWTHSIKCAKALLEDRNDMAVLIGNGLSWSKIVCTTLDNVVIDNSLIKEKKPVTMTGTIKKRFSS</sequence>